<dbReference type="Proteomes" id="UP001334084">
    <property type="component" value="Chromosome 1"/>
</dbReference>
<dbReference type="SUPFAM" id="SSF53098">
    <property type="entry name" value="Ribonuclease H-like"/>
    <property type="match status" value="1"/>
</dbReference>
<keyword evidence="1" id="KW-0548">Nucleotidyltransferase</keyword>
<accession>A0AAX4J855</accession>
<sequence>MYLSTEYLYGLLKKENEGKFTTIEYDEKYKRSIEAFKLEVGETIWMALNVKKLADVLSRTACVDAVLENKEVSVKEVLKKHGILVERFNGMFIMKLRKLCRFGSLDWGEQLEKTRLEYLNSYHRIIKCTPLEKSMMEQKDNLPVYYWWSKLKMEDFVMFSDKSVSRDKLDPKYTHKGEILEKMLESARL</sequence>
<protein>
    <submittedName>
        <fullName evidence="1">Reverse transcriptase domain-containing protein</fullName>
    </submittedName>
</protein>
<dbReference type="GO" id="GO:0003964">
    <property type="term" value="F:RNA-directed DNA polymerase activity"/>
    <property type="evidence" value="ECO:0007669"/>
    <property type="project" value="UniProtKB-KW"/>
</dbReference>
<evidence type="ECO:0000313" key="2">
    <source>
        <dbReference type="Proteomes" id="UP001334084"/>
    </source>
</evidence>
<gene>
    <name evidence="1" type="ORF">VNE69_01052</name>
</gene>
<dbReference type="EMBL" id="CP142726">
    <property type="protein sequence ID" value="WUR02111.1"/>
    <property type="molecule type" value="Genomic_DNA"/>
</dbReference>
<reference evidence="1" key="1">
    <citation type="journal article" date="2024" name="BMC Genomics">
        <title>Functional annotation of a divergent genome using sequence and structure-based similarity.</title>
        <authorList>
            <person name="Svedberg D."/>
            <person name="Winiger R.R."/>
            <person name="Berg A."/>
            <person name="Sharma H."/>
            <person name="Tellgren-Roth C."/>
            <person name="Debrunner-Vossbrinck B.A."/>
            <person name="Vossbrinck C.R."/>
            <person name="Barandun J."/>
        </authorList>
    </citation>
    <scope>NUCLEOTIDE SEQUENCE</scope>
    <source>
        <strain evidence="1">Illinois isolate</strain>
    </source>
</reference>
<dbReference type="RefSeq" id="XP_065328256.1">
    <property type="nucleotide sequence ID" value="XM_065472184.1"/>
</dbReference>
<dbReference type="InterPro" id="IPR012337">
    <property type="entry name" value="RNaseH-like_sf"/>
</dbReference>
<dbReference type="KEGG" id="vnx:VNE69_01052"/>
<evidence type="ECO:0000313" key="1">
    <source>
        <dbReference type="EMBL" id="WUR02111.1"/>
    </source>
</evidence>
<name>A0AAX4J855_9MICR</name>
<keyword evidence="1" id="KW-0808">Transferase</keyword>
<dbReference type="AlphaFoldDB" id="A0AAX4J855"/>
<keyword evidence="1" id="KW-0695">RNA-directed DNA polymerase</keyword>
<dbReference type="GeneID" id="90539917"/>
<organism evidence="1 2">
    <name type="scientific">Vairimorpha necatrix</name>
    <dbReference type="NCBI Taxonomy" id="6039"/>
    <lineage>
        <taxon>Eukaryota</taxon>
        <taxon>Fungi</taxon>
        <taxon>Fungi incertae sedis</taxon>
        <taxon>Microsporidia</taxon>
        <taxon>Nosematidae</taxon>
        <taxon>Vairimorpha</taxon>
    </lineage>
</organism>
<keyword evidence="2" id="KW-1185">Reference proteome</keyword>
<proteinExistence type="predicted"/>